<keyword evidence="2" id="KW-1185">Reference proteome</keyword>
<dbReference type="EMBL" id="JBHUIR010000011">
    <property type="protein sequence ID" value="MFD2258733.1"/>
    <property type="molecule type" value="Genomic_DNA"/>
</dbReference>
<comment type="caution">
    <text evidence="1">The sequence shown here is derived from an EMBL/GenBank/DDBJ whole genome shotgun (WGS) entry which is preliminary data.</text>
</comment>
<organism evidence="1 2">
    <name type="scientific">Chelativorans composti</name>
    <dbReference type="NCBI Taxonomy" id="768533"/>
    <lineage>
        <taxon>Bacteria</taxon>
        <taxon>Pseudomonadati</taxon>
        <taxon>Pseudomonadota</taxon>
        <taxon>Alphaproteobacteria</taxon>
        <taxon>Hyphomicrobiales</taxon>
        <taxon>Phyllobacteriaceae</taxon>
        <taxon>Chelativorans</taxon>
    </lineage>
</organism>
<protein>
    <submittedName>
        <fullName evidence="1">Uncharacterized protein</fullName>
    </submittedName>
</protein>
<sequence length="85" mass="9704">MFVTVADLREKIEEDMRMTSTAYQNEAWAEAVREGIEPEIMAECAFTTALRELARIRDEAALLAMLEDLRARVLSGEFAADRTRH</sequence>
<accession>A0ABW5DCA5</accession>
<evidence type="ECO:0000313" key="1">
    <source>
        <dbReference type="EMBL" id="MFD2258733.1"/>
    </source>
</evidence>
<reference evidence="2" key="1">
    <citation type="journal article" date="2019" name="Int. J. Syst. Evol. Microbiol.">
        <title>The Global Catalogue of Microorganisms (GCM) 10K type strain sequencing project: providing services to taxonomists for standard genome sequencing and annotation.</title>
        <authorList>
            <consortium name="The Broad Institute Genomics Platform"/>
            <consortium name="The Broad Institute Genome Sequencing Center for Infectious Disease"/>
            <person name="Wu L."/>
            <person name="Ma J."/>
        </authorList>
    </citation>
    <scope>NUCLEOTIDE SEQUENCE [LARGE SCALE GENOMIC DNA]</scope>
    <source>
        <strain evidence="2">KCTC 23707</strain>
    </source>
</reference>
<proteinExistence type="predicted"/>
<gene>
    <name evidence="1" type="ORF">ACFSMZ_02990</name>
</gene>
<dbReference type="Proteomes" id="UP001597373">
    <property type="component" value="Unassembled WGS sequence"/>
</dbReference>
<name>A0ABW5DCA5_9HYPH</name>
<dbReference type="RefSeq" id="WP_345098351.1">
    <property type="nucleotide sequence ID" value="NZ_BAABGS010000014.1"/>
</dbReference>
<evidence type="ECO:0000313" key="2">
    <source>
        <dbReference type="Proteomes" id="UP001597373"/>
    </source>
</evidence>